<evidence type="ECO:0000313" key="2">
    <source>
        <dbReference type="Proteomes" id="UP001064048"/>
    </source>
</evidence>
<evidence type="ECO:0000313" key="1">
    <source>
        <dbReference type="EMBL" id="KAI8419867.1"/>
    </source>
</evidence>
<dbReference type="EMBL" id="CM046114">
    <property type="protein sequence ID" value="KAI8419867.1"/>
    <property type="molecule type" value="Genomic_DNA"/>
</dbReference>
<protein>
    <submittedName>
        <fullName evidence="1">Uncharacterized protein</fullName>
    </submittedName>
</protein>
<dbReference type="Proteomes" id="UP001064048">
    <property type="component" value="Chromosome 14"/>
</dbReference>
<sequence>MQWMRSIEDNIGYKIQNLFMQTQQQPIERSSPSGHQSRLAQYSAPQWPLPLVDDFCAVPSEHLDSGIREAKG</sequence>
<comment type="caution">
    <text evidence="1">The sequence shown here is derived from an EMBL/GenBank/DDBJ whole genome shotgun (WGS) entry which is preliminary data.</text>
</comment>
<reference evidence="1 2" key="1">
    <citation type="journal article" date="2022" name="Genome Biol. Evol.">
        <title>The Spruce Budworm Genome: Reconstructing the Evolutionary History of Antifreeze Proteins.</title>
        <authorList>
            <person name="Beliveau C."/>
            <person name="Gagne P."/>
            <person name="Picq S."/>
            <person name="Vernygora O."/>
            <person name="Keeling C.I."/>
            <person name="Pinkney K."/>
            <person name="Doucet D."/>
            <person name="Wen F."/>
            <person name="Johnston J.S."/>
            <person name="Maaroufi H."/>
            <person name="Boyle B."/>
            <person name="Laroche J."/>
            <person name="Dewar K."/>
            <person name="Juretic N."/>
            <person name="Blackburn G."/>
            <person name="Nisole A."/>
            <person name="Brunet B."/>
            <person name="Brandao M."/>
            <person name="Lumley L."/>
            <person name="Duan J."/>
            <person name="Quan G."/>
            <person name="Lucarotti C.J."/>
            <person name="Roe A.D."/>
            <person name="Sperling F.A.H."/>
            <person name="Levesque R.C."/>
            <person name="Cusson M."/>
        </authorList>
    </citation>
    <scope>NUCLEOTIDE SEQUENCE [LARGE SCALE GENOMIC DNA]</scope>
    <source>
        <strain evidence="1">Glfc:IPQL:Cfum</strain>
    </source>
</reference>
<organism evidence="1 2">
    <name type="scientific">Choristoneura fumiferana</name>
    <name type="common">Spruce budworm moth</name>
    <name type="synonym">Archips fumiferana</name>
    <dbReference type="NCBI Taxonomy" id="7141"/>
    <lineage>
        <taxon>Eukaryota</taxon>
        <taxon>Metazoa</taxon>
        <taxon>Ecdysozoa</taxon>
        <taxon>Arthropoda</taxon>
        <taxon>Hexapoda</taxon>
        <taxon>Insecta</taxon>
        <taxon>Pterygota</taxon>
        <taxon>Neoptera</taxon>
        <taxon>Endopterygota</taxon>
        <taxon>Lepidoptera</taxon>
        <taxon>Glossata</taxon>
        <taxon>Ditrysia</taxon>
        <taxon>Tortricoidea</taxon>
        <taxon>Tortricidae</taxon>
        <taxon>Tortricinae</taxon>
        <taxon>Choristoneura</taxon>
    </lineage>
</organism>
<gene>
    <name evidence="1" type="ORF">MSG28_008494</name>
</gene>
<keyword evidence="2" id="KW-1185">Reference proteome</keyword>
<name>A0ACC0J6S7_CHOFU</name>
<accession>A0ACC0J6S7</accession>
<proteinExistence type="predicted"/>